<reference evidence="1" key="2">
    <citation type="submission" date="2020-09" db="EMBL/GenBank/DDBJ databases">
        <authorList>
            <person name="Sun Q."/>
            <person name="Kim S."/>
        </authorList>
    </citation>
    <scope>NUCLEOTIDE SEQUENCE</scope>
    <source>
        <strain evidence="1">KCTC 32182</strain>
    </source>
</reference>
<comment type="caution">
    <text evidence="1">The sequence shown here is derived from an EMBL/GenBank/DDBJ whole genome shotgun (WGS) entry which is preliminary data.</text>
</comment>
<dbReference type="RefSeq" id="WP_189531282.1">
    <property type="nucleotide sequence ID" value="NZ_BMYX01000002.1"/>
</dbReference>
<gene>
    <name evidence="1" type="ORF">GCM10011289_07150</name>
</gene>
<name>A0A918NZH7_9NEIS</name>
<dbReference type="EMBL" id="BMYX01000002">
    <property type="protein sequence ID" value="GGY07114.1"/>
    <property type="molecule type" value="Genomic_DNA"/>
</dbReference>
<organism evidence="1 2">
    <name type="scientific">Paludibacterium paludis</name>
    <dbReference type="NCBI Taxonomy" id="1225769"/>
    <lineage>
        <taxon>Bacteria</taxon>
        <taxon>Pseudomonadati</taxon>
        <taxon>Pseudomonadota</taxon>
        <taxon>Betaproteobacteria</taxon>
        <taxon>Neisseriales</taxon>
        <taxon>Chromobacteriaceae</taxon>
        <taxon>Paludibacterium</taxon>
    </lineage>
</organism>
<dbReference type="Proteomes" id="UP000645257">
    <property type="component" value="Unassembled WGS sequence"/>
</dbReference>
<accession>A0A918NZH7</accession>
<proteinExistence type="predicted"/>
<keyword evidence="2" id="KW-1185">Reference proteome</keyword>
<evidence type="ECO:0000313" key="1">
    <source>
        <dbReference type="EMBL" id="GGY07114.1"/>
    </source>
</evidence>
<sequence length="143" mass="15997">MPIGEFSTGRDVSLDFITPTGPLRLAGLKNFSSKQDLTDKKIKLINGRTVHQRFFDGWSGAFEAERADSTLDDYFCALEDNYFSGNPENPITITETVNEPDGSISQYRFEGVLLKLDDAGAWKADETVPQKVSFVAERRRKVA</sequence>
<evidence type="ECO:0008006" key="3">
    <source>
        <dbReference type="Google" id="ProtNLM"/>
    </source>
</evidence>
<dbReference type="AlphaFoldDB" id="A0A918NZH7"/>
<evidence type="ECO:0000313" key="2">
    <source>
        <dbReference type="Proteomes" id="UP000645257"/>
    </source>
</evidence>
<protein>
    <recommendedName>
        <fullName evidence="3">Tail tube protein</fullName>
    </recommendedName>
</protein>
<reference evidence="1" key="1">
    <citation type="journal article" date="2014" name="Int. J. Syst. Evol. Microbiol.">
        <title>Complete genome sequence of Corynebacterium casei LMG S-19264T (=DSM 44701T), isolated from a smear-ripened cheese.</title>
        <authorList>
            <consortium name="US DOE Joint Genome Institute (JGI-PGF)"/>
            <person name="Walter F."/>
            <person name="Albersmeier A."/>
            <person name="Kalinowski J."/>
            <person name="Ruckert C."/>
        </authorList>
    </citation>
    <scope>NUCLEOTIDE SEQUENCE</scope>
    <source>
        <strain evidence="1">KCTC 32182</strain>
    </source>
</reference>